<protein>
    <submittedName>
        <fullName evidence="1">Uncharacterized protein</fullName>
    </submittedName>
</protein>
<dbReference type="Pfam" id="PF18886">
    <property type="entry name" value="DUF5649"/>
    <property type="match status" value="1"/>
</dbReference>
<evidence type="ECO:0000313" key="1">
    <source>
        <dbReference type="EMBL" id="EGI78575.1"/>
    </source>
</evidence>
<dbReference type="Proteomes" id="UP000016368">
    <property type="component" value="Unassembled WGS sequence"/>
</dbReference>
<name>F3KNK9_9BURK</name>
<evidence type="ECO:0000313" key="2">
    <source>
        <dbReference type="Proteomes" id="UP000016368"/>
    </source>
</evidence>
<dbReference type="AlphaFoldDB" id="F3KNK9"/>
<sequence>NNLTTTTTGTGTTSFGTTSLGGNLGVTSASAVSDTGSVSVTGTTTLAAGANAITLDSAGNSFGGAVTANGTSVTIDGGTGSLNVGSGGITASTGNVDLRADTQISATGNISAVNGTVILSASSAGAGIVLSNLPPSNRIIADNLQIGRSGQTGVISLGGNFSTGNNLTFAQAVRLTTDVTLNTSSGNGNITFNSTVDGTASGQQGLTLNTGTGDIAVAGDIGNGTQLEYLRITQAHDATFSSQINPEP</sequence>
<keyword evidence="2" id="KW-1185">Reference proteome</keyword>
<dbReference type="eggNOG" id="COG3210">
    <property type="taxonomic scope" value="Bacteria"/>
</dbReference>
<accession>F3KNK9</accession>
<gene>
    <name evidence="1" type="ORF">HGR_00005</name>
</gene>
<dbReference type="InterPro" id="IPR043709">
    <property type="entry name" value="DUF5649"/>
</dbReference>
<comment type="caution">
    <text evidence="1">The sequence shown here is derived from an EMBL/GenBank/DDBJ whole genome shotgun (WGS) entry which is preliminary data.</text>
</comment>
<organism evidence="1 2">
    <name type="scientific">Hylemonella gracilis ATCC 19624</name>
    <dbReference type="NCBI Taxonomy" id="887062"/>
    <lineage>
        <taxon>Bacteria</taxon>
        <taxon>Pseudomonadati</taxon>
        <taxon>Pseudomonadota</taxon>
        <taxon>Betaproteobacteria</taxon>
        <taxon>Burkholderiales</taxon>
        <taxon>Comamonadaceae</taxon>
        <taxon>Hylemonella</taxon>
    </lineage>
</organism>
<feature type="non-terminal residue" evidence="1">
    <location>
        <position position="1"/>
    </location>
</feature>
<dbReference type="STRING" id="887062.HGR_00005"/>
<proteinExistence type="predicted"/>
<dbReference type="EMBL" id="AEGR01000001">
    <property type="protein sequence ID" value="EGI78575.1"/>
    <property type="molecule type" value="Genomic_DNA"/>
</dbReference>
<reference evidence="1 2" key="1">
    <citation type="journal article" date="2011" name="EMBO J.">
        <title>Structural diversity of bacterial flagellar motors.</title>
        <authorList>
            <person name="Chen S."/>
            <person name="Beeby M."/>
            <person name="Murphy G.E."/>
            <person name="Leadbetter J.R."/>
            <person name="Hendrixson D.R."/>
            <person name="Briegel A."/>
            <person name="Li Z."/>
            <person name="Shi J."/>
            <person name="Tocheva E.I."/>
            <person name="Muller A."/>
            <person name="Dobro M.J."/>
            <person name="Jensen G.J."/>
        </authorList>
    </citation>
    <scope>NUCLEOTIDE SEQUENCE [LARGE SCALE GENOMIC DNA]</scope>
    <source>
        <strain evidence="1 2">ATCC 19624</strain>
    </source>
</reference>